<dbReference type="Proteomes" id="UP000254924">
    <property type="component" value="Unassembled WGS sequence"/>
</dbReference>
<reference evidence="1 2" key="1">
    <citation type="submission" date="2018-06" db="EMBL/GenBank/DDBJ databases">
        <authorList>
            <consortium name="Pathogen Informatics"/>
            <person name="Doyle S."/>
        </authorList>
    </citation>
    <scope>NUCLEOTIDE SEQUENCE [LARGE SCALE GENOMIC DNA]</scope>
    <source>
        <strain evidence="1 2">NCTC12224</strain>
    </source>
</reference>
<keyword evidence="2" id="KW-1185">Reference proteome</keyword>
<gene>
    <name evidence="1" type="ORF">NCTC12224_01466</name>
</gene>
<protein>
    <submittedName>
        <fullName evidence="1">Uncharacterized protein</fullName>
    </submittedName>
</protein>
<organism evidence="1 2">
    <name type="scientific">Streptococcus hyointestinalis</name>
    <dbReference type="NCBI Taxonomy" id="1337"/>
    <lineage>
        <taxon>Bacteria</taxon>
        <taxon>Bacillati</taxon>
        <taxon>Bacillota</taxon>
        <taxon>Bacilli</taxon>
        <taxon>Lactobacillales</taxon>
        <taxon>Streptococcaceae</taxon>
        <taxon>Streptococcus</taxon>
    </lineage>
</organism>
<name>A0A380K8U0_9STRE</name>
<dbReference type="EMBL" id="UHFN01000007">
    <property type="protein sequence ID" value="SUN61433.1"/>
    <property type="molecule type" value="Genomic_DNA"/>
</dbReference>
<evidence type="ECO:0000313" key="1">
    <source>
        <dbReference type="EMBL" id="SUN61433.1"/>
    </source>
</evidence>
<proteinExistence type="predicted"/>
<accession>A0A380K8U0</accession>
<evidence type="ECO:0000313" key="2">
    <source>
        <dbReference type="Proteomes" id="UP000254924"/>
    </source>
</evidence>
<dbReference type="AlphaFoldDB" id="A0A380K8U0"/>
<sequence length="96" mass="11150">MIKTTSEMILRSLFVDLDAYLKGQEVLQAPFNTYTRSEMLAYLKQEAQELEASDCPLVDDYHVTIAYLEQLTDTEYALFKKEMFSHKVSIQMDEPS</sequence>